<sequence>MGQFVIKNVRRVLLTYAQCGALDPFAVSDHLSSLHAECIVGRELHADGGIHLHVFVDFGRQFSSRKTDVFDVGGFHPNIQKCGRTPWTMYDYAIKDGDVCAGGLDRPDEESGDGNGKIDLTWHSIVAAETPEEFWALCHDLAPRDLCRSFPSLQKYCDWRFTPKPGPYSTPDGYEFDTSRAPALSEWLSQARLGCGELGLRPKSLVLYGESRLGKTVWARSLGSHIYTIGMNSGAELAKAENVDYAVFDDMRGGIKMFPSFKEWLGAQAYVTVKQLYREPKATPWGKPCIWLANTDPRYEMDPSDVTWMDANCFFVELITPLFTSRANTE</sequence>
<evidence type="ECO:0000256" key="13">
    <source>
        <dbReference type="ARBA" id="ARBA00023125"/>
    </source>
</evidence>
<keyword evidence="6" id="KW-0235">DNA replication</keyword>
<gene>
    <name evidence="15" type="primary">rep</name>
</gene>
<dbReference type="KEGG" id="vg:80536355"/>
<evidence type="ECO:0000256" key="9">
    <source>
        <dbReference type="ARBA" id="ARBA00022741"/>
    </source>
</evidence>
<evidence type="ECO:0000256" key="11">
    <source>
        <dbReference type="ARBA" id="ARBA00022801"/>
    </source>
</evidence>
<dbReference type="GO" id="GO:0006260">
    <property type="term" value="P:DNA replication"/>
    <property type="evidence" value="ECO:0007669"/>
    <property type="project" value="UniProtKB-KW"/>
</dbReference>
<proteinExistence type="predicted"/>
<dbReference type="Pfam" id="PF08283">
    <property type="entry name" value="Gemini_AL1_M"/>
    <property type="match status" value="1"/>
</dbReference>
<evidence type="ECO:0000256" key="4">
    <source>
        <dbReference type="ARBA" id="ARBA00022679"/>
    </source>
</evidence>
<dbReference type="Pfam" id="PF00799">
    <property type="entry name" value="Gemini_AL1"/>
    <property type="match status" value="1"/>
</dbReference>
<evidence type="ECO:0000259" key="14">
    <source>
        <dbReference type="PROSITE" id="PS52020"/>
    </source>
</evidence>
<keyword evidence="3" id="KW-1048">Host nucleus</keyword>
<dbReference type="GO" id="GO:0016888">
    <property type="term" value="F:DNA endonuclease activity, producing 5'-phosphomonoesters"/>
    <property type="evidence" value="ECO:0007669"/>
    <property type="project" value="InterPro"/>
</dbReference>
<dbReference type="Gene3D" id="3.40.1310.20">
    <property type="match status" value="1"/>
</dbReference>
<evidence type="ECO:0000256" key="12">
    <source>
        <dbReference type="ARBA" id="ARBA00023124"/>
    </source>
</evidence>
<dbReference type="GO" id="GO:0005198">
    <property type="term" value="F:structural molecule activity"/>
    <property type="evidence" value="ECO:0007669"/>
    <property type="project" value="InterPro"/>
</dbReference>
<evidence type="ECO:0000256" key="5">
    <source>
        <dbReference type="ARBA" id="ARBA00022695"/>
    </source>
</evidence>
<evidence type="ECO:0000313" key="15">
    <source>
        <dbReference type="EMBL" id="QCS37566.1"/>
    </source>
</evidence>
<keyword evidence="9" id="KW-0547">Nucleotide-binding</keyword>
<comment type="subcellular location">
    <subcellularLocation>
        <location evidence="1">Host nucleus</location>
    </subcellularLocation>
</comment>
<reference evidence="15 16" key="1">
    <citation type="submission" date="2019-02" db="EMBL/GenBank/DDBJ databases">
        <title>Genomoviruses associated with Mojave and Sonoran Desert tortoise.</title>
        <authorList>
            <person name="Orton J."/>
            <person name="Morales M."/>
            <person name="Dolby G.A."/>
            <person name="Schmidlin K."/>
            <person name="Fontenele R.S."/>
            <person name="Kraberger S."/>
            <person name="Webster T."/>
            <person name="Wilson M."/>
            <person name="Kusumi K."/>
            <person name="Varsani A."/>
        </authorList>
    </citation>
    <scope>NUCLEOTIDE SEQUENCE [LARGE SCALE GENOMIC DNA]</scope>
    <source>
        <strain evidence="15">Tor_116_Tor4</strain>
    </source>
</reference>
<dbReference type="RefSeq" id="YP_010798237.1">
    <property type="nucleotide sequence ID" value="NC_076376.1"/>
</dbReference>
<keyword evidence="4" id="KW-0808">Transferase</keyword>
<keyword evidence="5" id="KW-0548">Nucleotidyltransferase</keyword>
<organism evidence="15 16">
    <name type="scientific">Tortoise genomovirus 10</name>
    <dbReference type="NCBI Taxonomy" id="2582871"/>
    <lineage>
        <taxon>Viruses</taxon>
        <taxon>Monodnaviria</taxon>
        <taxon>Shotokuvirae</taxon>
        <taxon>Cressdnaviricota</taxon>
        <taxon>Repensiviricetes</taxon>
        <taxon>Geplafuvirales</taxon>
        <taxon>Genomoviridae</taxon>
        <taxon>Gemycircularvirus</taxon>
        <taxon>Gemycircularvirus gopha2</taxon>
    </lineage>
</organism>
<dbReference type="InterPro" id="IPR001301">
    <property type="entry name" value="Gemini_AL1_CLV"/>
</dbReference>
<dbReference type="InterPro" id="IPR027417">
    <property type="entry name" value="P-loop_NTPase"/>
</dbReference>
<dbReference type="Proteomes" id="UP000681496">
    <property type="component" value="Segment"/>
</dbReference>
<dbReference type="InterPro" id="IPR022692">
    <property type="entry name" value="Gemini_AL1_REP_central"/>
</dbReference>
<keyword evidence="11" id="KW-0378">Hydrolase</keyword>
<evidence type="ECO:0000256" key="10">
    <source>
        <dbReference type="ARBA" id="ARBA00022759"/>
    </source>
</evidence>
<name>A0A4P8W7F2_9VIRU</name>
<dbReference type="GO" id="GO:0042025">
    <property type="term" value="C:host cell nucleus"/>
    <property type="evidence" value="ECO:0007669"/>
    <property type="project" value="UniProtKB-SubCell"/>
</dbReference>
<evidence type="ECO:0000256" key="1">
    <source>
        <dbReference type="ARBA" id="ARBA00004147"/>
    </source>
</evidence>
<keyword evidence="13" id="KW-0238">DNA-binding</keyword>
<dbReference type="PROSITE" id="PS52020">
    <property type="entry name" value="CRESS_DNA_REP"/>
    <property type="match status" value="1"/>
</dbReference>
<dbReference type="GeneID" id="80536355"/>
<dbReference type="PRINTS" id="PR00228">
    <property type="entry name" value="GEMCOATCLVL1"/>
</dbReference>
<keyword evidence="12" id="KW-0190">Covalent protein-DNA linkage</keyword>
<protein>
    <recommendedName>
        <fullName evidence="2">Replication-associated protein</fullName>
    </recommendedName>
</protein>
<dbReference type="GO" id="GO:0003677">
    <property type="term" value="F:DNA binding"/>
    <property type="evidence" value="ECO:0007669"/>
    <property type="project" value="UniProtKB-KW"/>
</dbReference>
<keyword evidence="8" id="KW-0479">Metal-binding</keyword>
<dbReference type="GO" id="GO:0000166">
    <property type="term" value="F:nucleotide binding"/>
    <property type="evidence" value="ECO:0007669"/>
    <property type="project" value="UniProtKB-KW"/>
</dbReference>
<feature type="domain" description="CRESS-DNA virus Rep endonuclease" evidence="14">
    <location>
        <begin position="6"/>
        <end position="114"/>
    </location>
</feature>
<dbReference type="SUPFAM" id="SSF55464">
    <property type="entry name" value="Origin of replication-binding domain, RBD-like"/>
    <property type="match status" value="1"/>
</dbReference>
<dbReference type="InterPro" id="IPR049912">
    <property type="entry name" value="CRESS_DNA_REP"/>
</dbReference>
<dbReference type="EMBL" id="MK570210">
    <property type="protein sequence ID" value="QCS37566.1"/>
    <property type="molecule type" value="Genomic_DNA"/>
</dbReference>
<keyword evidence="16" id="KW-1185">Reference proteome</keyword>
<dbReference type="GO" id="GO:0016779">
    <property type="term" value="F:nucleotidyltransferase activity"/>
    <property type="evidence" value="ECO:0007669"/>
    <property type="project" value="UniProtKB-KW"/>
</dbReference>
<accession>A0A4P8W7F2</accession>
<keyword evidence="10" id="KW-0255">Endonuclease</keyword>
<evidence type="ECO:0000313" key="16">
    <source>
        <dbReference type="Proteomes" id="UP000681496"/>
    </source>
</evidence>
<keyword evidence="7" id="KW-0540">Nuclease</keyword>
<evidence type="ECO:0000256" key="8">
    <source>
        <dbReference type="ARBA" id="ARBA00022723"/>
    </source>
</evidence>
<evidence type="ECO:0000256" key="2">
    <source>
        <dbReference type="ARBA" id="ARBA00014531"/>
    </source>
</evidence>
<dbReference type="Gene3D" id="3.40.50.300">
    <property type="entry name" value="P-loop containing nucleotide triphosphate hydrolases"/>
    <property type="match status" value="1"/>
</dbReference>
<dbReference type="GO" id="GO:0046872">
    <property type="term" value="F:metal ion binding"/>
    <property type="evidence" value="ECO:0007669"/>
    <property type="project" value="UniProtKB-KW"/>
</dbReference>
<evidence type="ECO:0000256" key="3">
    <source>
        <dbReference type="ARBA" id="ARBA00022562"/>
    </source>
</evidence>
<evidence type="ECO:0000256" key="7">
    <source>
        <dbReference type="ARBA" id="ARBA00022722"/>
    </source>
</evidence>
<evidence type="ECO:0000256" key="6">
    <source>
        <dbReference type="ARBA" id="ARBA00022705"/>
    </source>
</evidence>